<accession>A0A3G9GHT4</accession>
<organism evidence="9 10">
    <name type="scientific">Aquitalea magnusonii</name>
    <dbReference type="NCBI Taxonomy" id="332411"/>
    <lineage>
        <taxon>Bacteria</taxon>
        <taxon>Pseudomonadati</taxon>
        <taxon>Pseudomonadota</taxon>
        <taxon>Betaproteobacteria</taxon>
        <taxon>Neisseriales</taxon>
        <taxon>Chromobacteriaceae</taxon>
        <taxon>Aquitalea</taxon>
    </lineage>
</organism>
<dbReference type="PANTHER" id="PTHR30151:SF38">
    <property type="entry name" value="ALIPHATIC SULFONATES TRANSPORT PERMEASE PROTEIN SSUC-RELATED"/>
    <property type="match status" value="1"/>
</dbReference>
<evidence type="ECO:0000259" key="8">
    <source>
        <dbReference type="PROSITE" id="PS50928"/>
    </source>
</evidence>
<name>A0A3G9GHT4_9NEIS</name>
<comment type="similarity">
    <text evidence="7">Belongs to the binding-protein-dependent transport system permease family.</text>
</comment>
<reference evidence="10" key="1">
    <citation type="journal article" date="2017" name="Biotechnol. Biofuels">
        <title>Evaluation of environmental bacterial communities as a factor affecting the growth of duckweed Lemna minor.</title>
        <authorList>
            <person name="Ishizawa H."/>
            <person name="Kuroda M."/>
            <person name="Morikawa M."/>
            <person name="Ike M."/>
        </authorList>
    </citation>
    <scope>NUCLEOTIDE SEQUENCE [LARGE SCALE GENOMIC DNA]</scope>
    <source>
        <strain evidence="10">H3</strain>
    </source>
</reference>
<feature type="transmembrane region" description="Helical" evidence="7">
    <location>
        <begin position="107"/>
        <end position="125"/>
    </location>
</feature>
<dbReference type="KEGG" id="amah:DLM_2036"/>
<gene>
    <name evidence="9" type="ORF">DLM_2036</name>
</gene>
<dbReference type="RefSeq" id="WP_197715552.1">
    <property type="nucleotide sequence ID" value="NZ_AP018823.1"/>
</dbReference>
<dbReference type="InterPro" id="IPR000515">
    <property type="entry name" value="MetI-like"/>
</dbReference>
<keyword evidence="2 7" id="KW-0813">Transport</keyword>
<dbReference type="InterPro" id="IPR035906">
    <property type="entry name" value="MetI-like_sf"/>
</dbReference>
<feature type="transmembrane region" description="Helical" evidence="7">
    <location>
        <begin position="194"/>
        <end position="214"/>
    </location>
</feature>
<feature type="transmembrane region" description="Helical" evidence="7">
    <location>
        <begin position="72"/>
        <end position="95"/>
    </location>
</feature>
<keyword evidence="5 7" id="KW-1133">Transmembrane helix</keyword>
<evidence type="ECO:0000256" key="6">
    <source>
        <dbReference type="ARBA" id="ARBA00023136"/>
    </source>
</evidence>
<evidence type="ECO:0000256" key="5">
    <source>
        <dbReference type="ARBA" id="ARBA00022989"/>
    </source>
</evidence>
<dbReference type="Proteomes" id="UP000198290">
    <property type="component" value="Chromosome"/>
</dbReference>
<keyword evidence="6 7" id="KW-0472">Membrane</keyword>
<dbReference type="STRING" id="332411.VI06_01300"/>
<dbReference type="NCBIfam" id="NF008470">
    <property type="entry name" value="PRK11365.1"/>
    <property type="match status" value="1"/>
</dbReference>
<feature type="transmembrane region" description="Helical" evidence="7">
    <location>
        <begin position="226"/>
        <end position="245"/>
    </location>
</feature>
<dbReference type="FunFam" id="1.10.3720.10:FF:000003">
    <property type="entry name" value="Aliphatic sulfonate ABC transporter permease"/>
    <property type="match status" value="1"/>
</dbReference>
<evidence type="ECO:0000256" key="2">
    <source>
        <dbReference type="ARBA" id="ARBA00022448"/>
    </source>
</evidence>
<feature type="transmembrane region" description="Helical" evidence="7">
    <location>
        <begin position="170"/>
        <end position="188"/>
    </location>
</feature>
<evidence type="ECO:0000313" key="10">
    <source>
        <dbReference type="Proteomes" id="UP000198290"/>
    </source>
</evidence>
<keyword evidence="3" id="KW-1003">Cell membrane</keyword>
<feature type="domain" description="ABC transmembrane type-1" evidence="8">
    <location>
        <begin position="65"/>
        <end position="245"/>
    </location>
</feature>
<reference evidence="10" key="3">
    <citation type="journal article" date="2017" name="Plant Physiol. Biochem.">
        <title>Differential oxidative and antioxidative response of duckweed Lemna minor toward plant growth promoting/inhibiting bacteria.</title>
        <authorList>
            <person name="Ishizawa H."/>
            <person name="Kuroda M."/>
            <person name="Morikawa M."/>
            <person name="Ike M."/>
        </authorList>
    </citation>
    <scope>NUCLEOTIDE SEQUENCE [LARGE SCALE GENOMIC DNA]</scope>
    <source>
        <strain evidence="10">H3</strain>
    </source>
</reference>
<keyword evidence="4 7" id="KW-0812">Transmembrane</keyword>
<dbReference type="GO" id="GO:0042918">
    <property type="term" value="P:alkanesulfonate transmembrane transport"/>
    <property type="evidence" value="ECO:0007669"/>
    <property type="project" value="UniProtKB-ARBA"/>
</dbReference>
<dbReference type="AlphaFoldDB" id="A0A3G9GHT4"/>
<proteinExistence type="inferred from homology"/>
<dbReference type="CDD" id="cd06261">
    <property type="entry name" value="TM_PBP2"/>
    <property type="match status" value="1"/>
</dbReference>
<dbReference type="GO" id="GO:0005886">
    <property type="term" value="C:plasma membrane"/>
    <property type="evidence" value="ECO:0007669"/>
    <property type="project" value="UniProtKB-SubCell"/>
</dbReference>
<comment type="subcellular location">
    <subcellularLocation>
        <location evidence="1 7">Cell membrane</location>
        <topology evidence="1 7">Multi-pass membrane protein</topology>
    </subcellularLocation>
</comment>
<dbReference type="PANTHER" id="PTHR30151">
    <property type="entry name" value="ALKANE SULFONATE ABC TRANSPORTER-RELATED, MEMBRANE SUBUNIT"/>
    <property type="match status" value="1"/>
</dbReference>
<reference evidence="9 10" key="2">
    <citation type="journal article" date="2017" name="Genome Announc.">
        <title>Draft genome sequence of Aquitalea magnusonii strain H3, a plant growth-promoting bacterium of duckweed Lemna minor.</title>
        <authorList>
            <person name="Ishizawa H."/>
            <person name="Kuroda M."/>
            <person name="Ike M."/>
        </authorList>
    </citation>
    <scope>NUCLEOTIDE SEQUENCE [LARGE SCALE GENOMIC DNA]</scope>
    <source>
        <strain evidence="9 10">H3</strain>
    </source>
</reference>
<dbReference type="EMBL" id="AP018823">
    <property type="protein sequence ID" value="BBF85652.1"/>
    <property type="molecule type" value="Genomic_DNA"/>
</dbReference>
<dbReference type="SUPFAM" id="SSF161098">
    <property type="entry name" value="MetI-like"/>
    <property type="match status" value="1"/>
</dbReference>
<evidence type="ECO:0000256" key="7">
    <source>
        <dbReference type="RuleBase" id="RU363032"/>
    </source>
</evidence>
<dbReference type="Pfam" id="PF00528">
    <property type="entry name" value="BPD_transp_1"/>
    <property type="match status" value="1"/>
</dbReference>
<dbReference type="PROSITE" id="PS50928">
    <property type="entry name" value="ABC_TM1"/>
    <property type="match status" value="1"/>
</dbReference>
<feature type="transmembrane region" description="Helical" evidence="7">
    <location>
        <begin position="15"/>
        <end position="36"/>
    </location>
</feature>
<evidence type="ECO:0000256" key="3">
    <source>
        <dbReference type="ARBA" id="ARBA00022475"/>
    </source>
</evidence>
<evidence type="ECO:0000313" key="9">
    <source>
        <dbReference type="EMBL" id="BBF85652.1"/>
    </source>
</evidence>
<feature type="transmembrane region" description="Helical" evidence="7">
    <location>
        <begin position="131"/>
        <end position="150"/>
    </location>
</feature>
<evidence type="ECO:0000256" key="4">
    <source>
        <dbReference type="ARBA" id="ARBA00022692"/>
    </source>
</evidence>
<sequence>MSRSHALAQGLWQRLLPWLVPILLLAFWQLASVAGWLNHRVLPAPSEVVVAFWQLLISGDLFRHLAVSFGRVAAGFVIGAGLGLSLGLLTGVSRLGEALFDTTLQMLRNIPPLAILPLVILWFGIDESAKVFLVAFAVLFPVYLNTYHGIRSLDPQLLEMARSYGLSGNALFRQVVLPGALPSILVGIRYALGIAWIILIVAETLSATSGIGYLAANAREFLQTDIVVLSILLYAALGKVVDVAARTLEKRWLRWHPSYFKAA</sequence>
<keyword evidence="10" id="KW-1185">Reference proteome</keyword>
<protein>
    <submittedName>
        <fullName evidence="9">Alkanesulfonate transport system permease protein</fullName>
    </submittedName>
</protein>
<dbReference type="Gene3D" id="1.10.3720.10">
    <property type="entry name" value="MetI-like"/>
    <property type="match status" value="1"/>
</dbReference>
<evidence type="ECO:0000256" key="1">
    <source>
        <dbReference type="ARBA" id="ARBA00004651"/>
    </source>
</evidence>